<organism evidence="3 4">
    <name type="scientific">Parafrankia soli</name>
    <dbReference type="NCBI Taxonomy" id="2599596"/>
    <lineage>
        <taxon>Bacteria</taxon>
        <taxon>Bacillati</taxon>
        <taxon>Actinomycetota</taxon>
        <taxon>Actinomycetes</taxon>
        <taxon>Frankiales</taxon>
        <taxon>Frankiaceae</taxon>
        <taxon>Parafrankia</taxon>
    </lineage>
</organism>
<dbReference type="OrthoDB" id="3404379at2"/>
<dbReference type="AlphaFoldDB" id="A0A1S1RM04"/>
<sequence length="203" mass="21173">MDPLGPPGHGTIDGVVLAVEIVLVAVVVFAVAALAVGRFDRMAPAVPDGPHTGLGARSVAADDVADVRFGMAARGYRMAEVDAVLARLAYEIAWRDEELARRDGELVRLAEFAHLGVGGDDDAHPGPAADLDADLDADMARPGDVQTEPAGTEAVRDPAAQHDSTRHDLEKLDPERPAPERADATRGDTHGPEASPSGENGRG</sequence>
<keyword evidence="2" id="KW-1133">Transmembrane helix</keyword>
<comment type="caution">
    <text evidence="3">The sequence shown here is derived from an EMBL/GenBank/DDBJ whole genome shotgun (WGS) entry which is preliminary data.</text>
</comment>
<evidence type="ECO:0000313" key="3">
    <source>
        <dbReference type="EMBL" id="OHV46849.1"/>
    </source>
</evidence>
<keyword evidence="4" id="KW-1185">Reference proteome</keyword>
<name>A0A1S1RM04_9ACTN</name>
<gene>
    <name evidence="3" type="ORF">BBK14_00840</name>
</gene>
<accession>A0A1S1RM04</accession>
<evidence type="ECO:0000256" key="1">
    <source>
        <dbReference type="SAM" id="MobiDB-lite"/>
    </source>
</evidence>
<protein>
    <submittedName>
        <fullName evidence="3">DivIVA domain-containing protein</fullName>
    </submittedName>
</protein>
<keyword evidence="2" id="KW-0812">Transmembrane</keyword>
<feature type="region of interest" description="Disordered" evidence="1">
    <location>
        <begin position="139"/>
        <end position="203"/>
    </location>
</feature>
<reference evidence="4" key="1">
    <citation type="submission" date="2016-07" db="EMBL/GenBank/DDBJ databases">
        <title>Frankia sp. NRRL B-16219 Genome sequencing.</title>
        <authorList>
            <person name="Ghodhbane-Gtari F."/>
            <person name="Swanson E."/>
            <person name="Gueddou A."/>
            <person name="Louati M."/>
            <person name="Nouioui I."/>
            <person name="Hezbri K."/>
            <person name="Abebe-Akele F."/>
            <person name="Simpson S."/>
            <person name="Morris K."/>
            <person name="Thomas K."/>
            <person name="Gtari M."/>
            <person name="Tisa L.S."/>
        </authorList>
    </citation>
    <scope>NUCLEOTIDE SEQUENCE [LARGE SCALE GENOMIC DNA]</scope>
    <source>
        <strain evidence="4">NRRL B-16219</strain>
    </source>
</reference>
<dbReference type="InterPro" id="IPR019933">
    <property type="entry name" value="DivIVA_domain"/>
</dbReference>
<feature type="transmembrane region" description="Helical" evidence="2">
    <location>
        <begin position="15"/>
        <end position="36"/>
    </location>
</feature>
<dbReference type="EMBL" id="MAXA01000001">
    <property type="protein sequence ID" value="OHV46849.1"/>
    <property type="molecule type" value="Genomic_DNA"/>
</dbReference>
<keyword evidence="2" id="KW-0472">Membrane</keyword>
<dbReference type="Gene3D" id="6.10.250.660">
    <property type="match status" value="1"/>
</dbReference>
<feature type="compositionally biased region" description="Basic and acidic residues" evidence="1">
    <location>
        <begin position="154"/>
        <end position="191"/>
    </location>
</feature>
<evidence type="ECO:0000313" key="4">
    <source>
        <dbReference type="Proteomes" id="UP000179769"/>
    </source>
</evidence>
<dbReference type="RefSeq" id="WP_071059317.1">
    <property type="nucleotide sequence ID" value="NZ_MAXA01000001.1"/>
</dbReference>
<dbReference type="NCBIfam" id="TIGR03544">
    <property type="entry name" value="DivI1A_domain"/>
    <property type="match status" value="1"/>
</dbReference>
<proteinExistence type="predicted"/>
<dbReference type="Proteomes" id="UP000179769">
    <property type="component" value="Unassembled WGS sequence"/>
</dbReference>
<evidence type="ECO:0000256" key="2">
    <source>
        <dbReference type="SAM" id="Phobius"/>
    </source>
</evidence>